<gene>
    <name evidence="2" type="ORF">AOC36_10725</name>
</gene>
<proteinExistence type="inferred from homology"/>
<reference evidence="2 3" key="1">
    <citation type="submission" date="2015-10" db="EMBL/GenBank/DDBJ databases">
        <title>Erysipelothrix larvae sp. LV19 isolated from the larval gut of the rhinoceros beetle, Trypoxylus dichotomus.</title>
        <authorList>
            <person name="Lim S."/>
            <person name="Kim B.-C."/>
        </authorList>
    </citation>
    <scope>NUCLEOTIDE SEQUENCE [LARGE SCALE GENOMIC DNA]</scope>
    <source>
        <strain evidence="2 3">LV19</strain>
    </source>
</reference>
<dbReference type="Proteomes" id="UP000063781">
    <property type="component" value="Chromosome"/>
</dbReference>
<sequence>MKINVSKEAAQWYQENMDLQKGDALRFYGKVYGSSSGFSLAVMKLEPTRPYASQEVDGITYYIEHGDAWYFEDKDLTITLGEKYSEPHYELS</sequence>
<evidence type="ECO:0008006" key="4">
    <source>
        <dbReference type="Google" id="ProtNLM"/>
    </source>
</evidence>
<dbReference type="RefSeq" id="WP_067634154.1">
    <property type="nucleotide sequence ID" value="NZ_CP013213.1"/>
</dbReference>
<name>A0A109UHL7_9FIRM</name>
<dbReference type="KEGG" id="erl:AOC36_10725"/>
<dbReference type="STRING" id="1514105.AOC36_10725"/>
<evidence type="ECO:0000313" key="3">
    <source>
        <dbReference type="Proteomes" id="UP000063781"/>
    </source>
</evidence>
<dbReference type="EMBL" id="CP013213">
    <property type="protein sequence ID" value="AMC94428.1"/>
    <property type="molecule type" value="Genomic_DNA"/>
</dbReference>
<evidence type="ECO:0000313" key="2">
    <source>
        <dbReference type="EMBL" id="AMC94428.1"/>
    </source>
</evidence>
<dbReference type="InterPro" id="IPR008326">
    <property type="entry name" value="PdhI-like"/>
</dbReference>
<dbReference type="AlphaFoldDB" id="A0A109UHL7"/>
<accession>A0A109UHL7</accession>
<evidence type="ECO:0000256" key="1">
    <source>
        <dbReference type="ARBA" id="ARBA00006718"/>
    </source>
</evidence>
<dbReference type="SUPFAM" id="SSF89360">
    <property type="entry name" value="HesB-like domain"/>
    <property type="match status" value="1"/>
</dbReference>
<dbReference type="OrthoDB" id="1645729at2"/>
<keyword evidence="3" id="KW-1185">Reference proteome</keyword>
<dbReference type="PIRSF" id="PIRSF034852">
    <property type="entry name" value="UCP034852"/>
    <property type="match status" value="1"/>
</dbReference>
<comment type="similarity">
    <text evidence="1">Belongs to the HesB/IscA family.</text>
</comment>
<protein>
    <recommendedName>
        <fullName evidence="4">HesB/YadR/YfhF family protein</fullName>
    </recommendedName>
</protein>
<organism evidence="2 3">
    <name type="scientific">Erysipelothrix larvae</name>
    <dbReference type="NCBI Taxonomy" id="1514105"/>
    <lineage>
        <taxon>Bacteria</taxon>
        <taxon>Bacillati</taxon>
        <taxon>Bacillota</taxon>
        <taxon>Erysipelotrichia</taxon>
        <taxon>Erysipelotrichales</taxon>
        <taxon>Erysipelotrichaceae</taxon>
        <taxon>Erysipelothrix</taxon>
    </lineage>
</organism>
<dbReference type="InterPro" id="IPR035903">
    <property type="entry name" value="HesB-like_dom_sf"/>
</dbReference>